<keyword evidence="13 24" id="KW-1133">Transmembrane helix</keyword>
<keyword evidence="6 20" id="KW-0808">Transferase</keyword>
<evidence type="ECO:0000256" key="18">
    <source>
        <dbReference type="ARBA" id="ARBA00047899"/>
    </source>
</evidence>
<dbReference type="Gene3D" id="1.10.510.10">
    <property type="entry name" value="Transferase(Phosphotransferase) domain 1"/>
    <property type="match status" value="1"/>
</dbReference>
<dbReference type="Pfam" id="PF01453">
    <property type="entry name" value="B_lectin"/>
    <property type="match status" value="1"/>
</dbReference>
<keyword evidence="4 21" id="KW-0245">EGF-like domain</keyword>
<keyword evidence="8 25" id="KW-0732">Signal</keyword>
<dbReference type="Pfam" id="PF00954">
    <property type="entry name" value="S_locus_glycop"/>
    <property type="match status" value="1"/>
</dbReference>
<dbReference type="PROSITE" id="PS50026">
    <property type="entry name" value="EGF_3"/>
    <property type="match status" value="1"/>
</dbReference>
<dbReference type="CDD" id="cd01098">
    <property type="entry name" value="PAN_AP_plant"/>
    <property type="match status" value="1"/>
</dbReference>
<evidence type="ECO:0000256" key="15">
    <source>
        <dbReference type="ARBA" id="ARBA00023157"/>
    </source>
</evidence>
<comment type="similarity">
    <text evidence="20">Belongs to the protein kinase superfamily. Ser/Thr protein kinase family.</text>
</comment>
<evidence type="ECO:0000313" key="30">
    <source>
        <dbReference type="EMBL" id="KAJ6796791.1"/>
    </source>
</evidence>
<evidence type="ECO:0000256" key="10">
    <source>
        <dbReference type="ARBA" id="ARBA00022741"/>
    </source>
</evidence>
<evidence type="ECO:0000256" key="23">
    <source>
        <dbReference type="SAM" id="MobiDB-lite"/>
    </source>
</evidence>
<accession>A0AAX6DYJ8</accession>
<dbReference type="GO" id="GO:0051707">
    <property type="term" value="P:response to other organism"/>
    <property type="evidence" value="ECO:0007669"/>
    <property type="project" value="UniProtKB-ARBA"/>
</dbReference>
<dbReference type="PROSITE" id="PS50011">
    <property type="entry name" value="PROTEIN_KINASE_DOM"/>
    <property type="match status" value="1"/>
</dbReference>
<dbReference type="SUPFAM" id="SSF56112">
    <property type="entry name" value="Protein kinase-like (PK-like)"/>
    <property type="match status" value="1"/>
</dbReference>
<keyword evidence="12 20" id="KW-0067">ATP-binding</keyword>
<dbReference type="EMBL" id="JANAVB010041219">
    <property type="protein sequence ID" value="KAJ6796791.1"/>
    <property type="molecule type" value="Genomic_DNA"/>
</dbReference>
<evidence type="ECO:0000313" key="31">
    <source>
        <dbReference type="Proteomes" id="UP001140949"/>
    </source>
</evidence>
<dbReference type="CDD" id="cd00054">
    <property type="entry name" value="EGF_CA"/>
    <property type="match status" value="1"/>
</dbReference>
<keyword evidence="5" id="KW-0597">Phosphoprotein</keyword>
<feature type="transmembrane region" description="Helical" evidence="24">
    <location>
        <begin position="435"/>
        <end position="459"/>
    </location>
</feature>
<evidence type="ECO:0000256" key="14">
    <source>
        <dbReference type="ARBA" id="ARBA00023136"/>
    </source>
</evidence>
<reference evidence="30" key="2">
    <citation type="submission" date="2023-04" db="EMBL/GenBank/DDBJ databases">
        <authorList>
            <person name="Bruccoleri R.E."/>
            <person name="Oakeley E.J."/>
            <person name="Faust A.-M."/>
            <person name="Dessus-Babus S."/>
            <person name="Altorfer M."/>
            <person name="Burckhardt D."/>
            <person name="Oertli M."/>
            <person name="Naumann U."/>
            <person name="Petersen F."/>
            <person name="Wong J."/>
        </authorList>
    </citation>
    <scope>NUCLEOTIDE SEQUENCE</scope>
    <source>
        <strain evidence="30">GSM-AAB239-AS_SAM_17_03QT</strain>
        <tissue evidence="30">Leaf</tissue>
    </source>
</reference>
<evidence type="ECO:0000256" key="2">
    <source>
        <dbReference type="ARBA" id="ARBA00022475"/>
    </source>
</evidence>
<name>A0AAX6DYJ8_IRIPA</name>
<dbReference type="FunFam" id="3.30.200.20:FF:000370">
    <property type="entry name" value="Receptor-like protein kinase 4"/>
    <property type="match status" value="1"/>
</dbReference>
<evidence type="ECO:0000256" key="12">
    <source>
        <dbReference type="ARBA" id="ARBA00022840"/>
    </source>
</evidence>
<evidence type="ECO:0000256" key="21">
    <source>
        <dbReference type="PROSITE-ProRule" id="PRU00076"/>
    </source>
</evidence>
<dbReference type="AlphaFoldDB" id="A0AAX6DYJ8"/>
<dbReference type="InterPro" id="IPR024171">
    <property type="entry name" value="SRK-like_kinase"/>
</dbReference>
<dbReference type="PROSITE" id="PS50948">
    <property type="entry name" value="PAN"/>
    <property type="match status" value="1"/>
</dbReference>
<dbReference type="SMART" id="SM00108">
    <property type="entry name" value="B_lectin"/>
    <property type="match status" value="1"/>
</dbReference>
<dbReference type="EC" id="2.7.11.1" evidence="20"/>
<dbReference type="PROSITE" id="PS00108">
    <property type="entry name" value="PROTEIN_KINASE_ST"/>
    <property type="match status" value="1"/>
</dbReference>
<keyword evidence="16" id="KW-0675">Receptor</keyword>
<dbReference type="GO" id="GO:0048544">
    <property type="term" value="P:recognition of pollen"/>
    <property type="evidence" value="ECO:0007669"/>
    <property type="project" value="InterPro"/>
</dbReference>
<keyword evidence="7 24" id="KW-0812">Transmembrane</keyword>
<evidence type="ECO:0000256" key="8">
    <source>
        <dbReference type="ARBA" id="ARBA00022729"/>
    </source>
</evidence>
<dbReference type="InterPro" id="IPR000719">
    <property type="entry name" value="Prot_kinase_dom"/>
</dbReference>
<dbReference type="PROSITE" id="PS00107">
    <property type="entry name" value="PROTEIN_KINASE_ATP"/>
    <property type="match status" value="1"/>
</dbReference>
<dbReference type="PANTHER" id="PTHR47974">
    <property type="entry name" value="OS07G0415500 PROTEIN"/>
    <property type="match status" value="1"/>
</dbReference>
<dbReference type="Gene3D" id="3.30.200.20">
    <property type="entry name" value="Phosphorylase Kinase, domain 1"/>
    <property type="match status" value="1"/>
</dbReference>
<comment type="subcellular location">
    <subcellularLocation>
        <location evidence="1">Cell membrane</location>
        <topology evidence="1">Single-pass type I membrane protein</topology>
    </subcellularLocation>
</comment>
<evidence type="ECO:0000256" key="20">
    <source>
        <dbReference type="PIRNR" id="PIRNR000641"/>
    </source>
</evidence>
<evidence type="ECO:0000256" key="7">
    <source>
        <dbReference type="ARBA" id="ARBA00022692"/>
    </source>
</evidence>
<reference evidence="30" key="1">
    <citation type="journal article" date="2023" name="GigaByte">
        <title>Genome assembly of the bearded iris, Iris pallida Lam.</title>
        <authorList>
            <person name="Bruccoleri R.E."/>
            <person name="Oakeley E.J."/>
            <person name="Faust A.M.E."/>
            <person name="Altorfer M."/>
            <person name="Dessus-Babus S."/>
            <person name="Burckhardt D."/>
            <person name="Oertli M."/>
            <person name="Naumann U."/>
            <person name="Petersen F."/>
            <person name="Wong J."/>
        </authorList>
    </citation>
    <scope>NUCLEOTIDE SEQUENCE</scope>
    <source>
        <strain evidence="30">GSM-AAB239-AS_SAM_17_03QT</strain>
    </source>
</reference>
<dbReference type="InterPro" id="IPR001480">
    <property type="entry name" value="Bulb-type_lectin_dom"/>
</dbReference>
<evidence type="ECO:0000259" key="28">
    <source>
        <dbReference type="PROSITE" id="PS50927"/>
    </source>
</evidence>
<dbReference type="InterPro" id="IPR000858">
    <property type="entry name" value="S_locus_glycoprot_dom"/>
</dbReference>
<dbReference type="InterPro" id="IPR008271">
    <property type="entry name" value="Ser/Thr_kinase_AS"/>
</dbReference>
<comment type="catalytic activity">
    <reaction evidence="18 20">
        <text>L-threonyl-[protein] + ATP = O-phospho-L-threonyl-[protein] + ADP + H(+)</text>
        <dbReference type="Rhea" id="RHEA:46608"/>
        <dbReference type="Rhea" id="RHEA-COMP:11060"/>
        <dbReference type="Rhea" id="RHEA-COMP:11605"/>
        <dbReference type="ChEBI" id="CHEBI:15378"/>
        <dbReference type="ChEBI" id="CHEBI:30013"/>
        <dbReference type="ChEBI" id="CHEBI:30616"/>
        <dbReference type="ChEBI" id="CHEBI:61977"/>
        <dbReference type="ChEBI" id="CHEBI:456216"/>
        <dbReference type="EC" id="2.7.11.1"/>
    </reaction>
</comment>
<keyword evidence="14 24" id="KW-0472">Membrane</keyword>
<evidence type="ECO:0000256" key="13">
    <source>
        <dbReference type="ARBA" id="ARBA00022989"/>
    </source>
</evidence>
<dbReference type="InterPro" id="IPR000742">
    <property type="entry name" value="EGF"/>
</dbReference>
<evidence type="ECO:0000256" key="3">
    <source>
        <dbReference type="ARBA" id="ARBA00022527"/>
    </source>
</evidence>
<keyword evidence="11 20" id="KW-0418">Kinase</keyword>
<evidence type="ECO:0000256" key="1">
    <source>
        <dbReference type="ARBA" id="ARBA00004251"/>
    </source>
</evidence>
<dbReference type="CDD" id="cd14066">
    <property type="entry name" value="STKc_IRAK"/>
    <property type="match status" value="1"/>
</dbReference>
<keyword evidence="15" id="KW-1015">Disulfide bond</keyword>
<feature type="domain" description="Protein kinase" evidence="26">
    <location>
        <begin position="489"/>
        <end position="762"/>
    </location>
</feature>
<comment type="caution">
    <text evidence="21">Lacks conserved residue(s) required for the propagation of feature annotation.</text>
</comment>
<dbReference type="Gene3D" id="2.90.10.10">
    <property type="entry name" value="Bulb-type lectin domain"/>
    <property type="match status" value="1"/>
</dbReference>
<dbReference type="InterPro" id="IPR003609">
    <property type="entry name" value="Pan_app"/>
</dbReference>
<evidence type="ECO:0000256" key="9">
    <source>
        <dbReference type="ARBA" id="ARBA00022734"/>
    </source>
</evidence>
<dbReference type="InterPro" id="IPR017441">
    <property type="entry name" value="Protein_kinase_ATP_BS"/>
</dbReference>
<dbReference type="FunFam" id="2.90.10.10:FF:000002">
    <property type="entry name" value="Serine/threonine-protein kinase"/>
    <property type="match status" value="1"/>
</dbReference>
<keyword evidence="9" id="KW-0430">Lectin</keyword>
<evidence type="ECO:0000256" key="6">
    <source>
        <dbReference type="ARBA" id="ARBA00022679"/>
    </source>
</evidence>
<dbReference type="SUPFAM" id="SSF51110">
    <property type="entry name" value="alpha-D-mannose-specific plant lectins"/>
    <property type="match status" value="1"/>
</dbReference>
<evidence type="ECO:0000256" key="17">
    <source>
        <dbReference type="ARBA" id="ARBA00023180"/>
    </source>
</evidence>
<feature type="binding site" evidence="22">
    <location>
        <position position="518"/>
    </location>
    <ligand>
        <name>ATP</name>
        <dbReference type="ChEBI" id="CHEBI:30616"/>
    </ligand>
</feature>
<feature type="signal peptide" evidence="25">
    <location>
        <begin position="1"/>
        <end position="25"/>
    </location>
</feature>
<dbReference type="InterPro" id="IPR036426">
    <property type="entry name" value="Bulb-type_lectin_dom_sf"/>
</dbReference>
<dbReference type="InterPro" id="IPR011009">
    <property type="entry name" value="Kinase-like_dom_sf"/>
</dbReference>
<evidence type="ECO:0000256" key="16">
    <source>
        <dbReference type="ARBA" id="ARBA00023170"/>
    </source>
</evidence>
<evidence type="ECO:0000259" key="27">
    <source>
        <dbReference type="PROSITE" id="PS50026"/>
    </source>
</evidence>
<dbReference type="CDD" id="cd00028">
    <property type="entry name" value="B_lectin"/>
    <property type="match status" value="1"/>
</dbReference>
<comment type="catalytic activity">
    <reaction evidence="19 20">
        <text>L-seryl-[protein] + ATP = O-phospho-L-seryl-[protein] + ADP + H(+)</text>
        <dbReference type="Rhea" id="RHEA:17989"/>
        <dbReference type="Rhea" id="RHEA-COMP:9863"/>
        <dbReference type="Rhea" id="RHEA-COMP:11604"/>
        <dbReference type="ChEBI" id="CHEBI:15378"/>
        <dbReference type="ChEBI" id="CHEBI:29999"/>
        <dbReference type="ChEBI" id="CHEBI:30616"/>
        <dbReference type="ChEBI" id="CHEBI:83421"/>
        <dbReference type="ChEBI" id="CHEBI:456216"/>
        <dbReference type="EC" id="2.7.11.1"/>
    </reaction>
</comment>
<dbReference type="SMART" id="SM00473">
    <property type="entry name" value="PAN_AP"/>
    <property type="match status" value="1"/>
</dbReference>
<comment type="caution">
    <text evidence="30">The sequence shown here is derived from an EMBL/GenBank/DDBJ whole genome shotgun (WGS) entry which is preliminary data.</text>
</comment>
<dbReference type="Proteomes" id="UP001140949">
    <property type="component" value="Unassembled WGS sequence"/>
</dbReference>
<feature type="domain" description="Apple" evidence="29">
    <location>
        <begin position="343"/>
        <end position="420"/>
    </location>
</feature>
<evidence type="ECO:0000256" key="19">
    <source>
        <dbReference type="ARBA" id="ARBA00048679"/>
    </source>
</evidence>
<keyword evidence="10 20" id="KW-0547">Nucleotide-binding</keyword>
<evidence type="ECO:0000256" key="24">
    <source>
        <dbReference type="SAM" id="Phobius"/>
    </source>
</evidence>
<feature type="chain" id="PRO_5043859013" description="Receptor-like serine/threonine-protein kinase" evidence="25">
    <location>
        <begin position="26"/>
        <end position="805"/>
    </location>
</feature>
<keyword evidence="3 20" id="KW-0723">Serine/threonine-protein kinase</keyword>
<evidence type="ECO:0000256" key="4">
    <source>
        <dbReference type="ARBA" id="ARBA00022536"/>
    </source>
</evidence>
<dbReference type="GO" id="GO:0030246">
    <property type="term" value="F:carbohydrate binding"/>
    <property type="evidence" value="ECO:0007669"/>
    <property type="project" value="UniProtKB-KW"/>
</dbReference>
<evidence type="ECO:0000256" key="22">
    <source>
        <dbReference type="PROSITE-ProRule" id="PRU10141"/>
    </source>
</evidence>
<dbReference type="PIRSF" id="PIRSF000641">
    <property type="entry name" value="SRK"/>
    <property type="match status" value="1"/>
</dbReference>
<evidence type="ECO:0000256" key="11">
    <source>
        <dbReference type="ARBA" id="ARBA00022777"/>
    </source>
</evidence>
<evidence type="ECO:0000259" key="29">
    <source>
        <dbReference type="PROSITE" id="PS50948"/>
    </source>
</evidence>
<gene>
    <name evidence="30" type="ORF">M6B38_220280</name>
</gene>
<dbReference type="PANTHER" id="PTHR47974:SF19">
    <property type="entry name" value="RECEPTOR-LIKE SERINE_THREONINE-PROTEIN KINASE"/>
    <property type="match status" value="1"/>
</dbReference>
<dbReference type="FunFam" id="1.10.510.10:FF:000227">
    <property type="entry name" value="Serine/threonine-protein kinase"/>
    <property type="match status" value="1"/>
</dbReference>
<dbReference type="SMART" id="SM00220">
    <property type="entry name" value="S_TKc"/>
    <property type="match status" value="1"/>
</dbReference>
<dbReference type="PROSITE" id="PS50927">
    <property type="entry name" value="BULB_LECTIN"/>
    <property type="match status" value="1"/>
</dbReference>
<proteinExistence type="inferred from homology"/>
<sequence>MGARNTTCFFFLLLCIFLSTGPSIASDVLSHGQSLSGNQTLVSRQGNFELGFFTPGNSSSNYYIGIWYKKLQPQTIIWVANRESPVASPSNSKLTISATGDLVLLNHDNTPIWSSNSNLSSAGSYLAILLDNGNLAVTNGSDSGLYLWQSFAHPTDTWMPGGWLGVDKITGEYQRLTSWKNSDDPAPGLFSQSMDPDGSNQYVILWNRTDIYWSSGLWNGQFFSAVPGTKESTAFNFTFIDDKDRKFASYTILDSNVITRYVVDSSGQGRQWYLFASSQKWTTVFTQPLDQCTVYSLCGNFGVCDDKNPTVCSCPDGFHPTKVQEWDLNDWSSGCSRRTQLKCGDGDGFLKMVNMRLPANLEKLMIGSDKGCELACKNNCSCHAYSYGSAGCSVWKGEVRNLQQRHDGDGGGDTLFLRLVASDIPSSSNSHRRTLAVTLGVVLSAVVLVGAAIVIAWAYRRRKQTRASEQAAEGSVIRFSYSTLQRMTKNFSDKVGTGGFGSVFKGVMPNSTLIAVKKLEGLRQGEKQFRTEVSTLGAVGHVNLVRLCGYCCERSQMLLVYEYMSGGSLDAHLFHDGCTFLNWRTRYQIILGTARGLAYLHEKCRECIIHCDVKPDNILLDEEFCPKVSDFGMAKLLGRDFSRVLTTMRGTVGYLAPEWISGSPITPKVDVYSFGMMLFEVVSGSRNTRSSEEEGDHSFYPSWAAREVIQGNAMRLLDPKLEGVAEAEEVNNVCKVAIWCIQDSEERRPSMGQVVQILEGVLDVNMPPLPAALQNLFPQDQDQDPIRHSQREEEQDSIVAPEGST</sequence>
<protein>
    <recommendedName>
        <fullName evidence="20">Receptor-like serine/threonine-protein kinase</fullName>
        <ecNumber evidence="20">2.7.11.1</ecNumber>
    </recommendedName>
</protein>
<dbReference type="GO" id="GO:0004674">
    <property type="term" value="F:protein serine/threonine kinase activity"/>
    <property type="evidence" value="ECO:0007669"/>
    <property type="project" value="UniProtKB-KW"/>
</dbReference>
<feature type="region of interest" description="Disordered" evidence="23">
    <location>
        <begin position="779"/>
        <end position="805"/>
    </location>
</feature>
<dbReference type="Pfam" id="PF00069">
    <property type="entry name" value="Pkinase"/>
    <property type="match status" value="1"/>
</dbReference>
<dbReference type="GO" id="GO:0005524">
    <property type="term" value="F:ATP binding"/>
    <property type="evidence" value="ECO:0007669"/>
    <property type="project" value="UniProtKB-UniRule"/>
</dbReference>
<keyword evidence="31" id="KW-1185">Reference proteome</keyword>
<dbReference type="Pfam" id="PF08276">
    <property type="entry name" value="PAN_2"/>
    <property type="match status" value="1"/>
</dbReference>
<feature type="domain" description="EGF-like" evidence="27">
    <location>
        <begin position="288"/>
        <end position="324"/>
    </location>
</feature>
<organism evidence="30 31">
    <name type="scientific">Iris pallida</name>
    <name type="common">Sweet iris</name>
    <dbReference type="NCBI Taxonomy" id="29817"/>
    <lineage>
        <taxon>Eukaryota</taxon>
        <taxon>Viridiplantae</taxon>
        <taxon>Streptophyta</taxon>
        <taxon>Embryophyta</taxon>
        <taxon>Tracheophyta</taxon>
        <taxon>Spermatophyta</taxon>
        <taxon>Magnoliopsida</taxon>
        <taxon>Liliopsida</taxon>
        <taxon>Asparagales</taxon>
        <taxon>Iridaceae</taxon>
        <taxon>Iridoideae</taxon>
        <taxon>Irideae</taxon>
        <taxon>Iris</taxon>
    </lineage>
</organism>
<evidence type="ECO:0000259" key="26">
    <source>
        <dbReference type="PROSITE" id="PS50011"/>
    </source>
</evidence>
<keyword evidence="17" id="KW-0325">Glycoprotein</keyword>
<evidence type="ECO:0000256" key="5">
    <source>
        <dbReference type="ARBA" id="ARBA00022553"/>
    </source>
</evidence>
<feature type="domain" description="Bulb-type lectin" evidence="28">
    <location>
        <begin position="26"/>
        <end position="150"/>
    </location>
</feature>
<keyword evidence="2" id="KW-1003">Cell membrane</keyword>
<dbReference type="GO" id="GO:0005886">
    <property type="term" value="C:plasma membrane"/>
    <property type="evidence" value="ECO:0007669"/>
    <property type="project" value="UniProtKB-SubCell"/>
</dbReference>
<evidence type="ECO:0000256" key="25">
    <source>
        <dbReference type="SAM" id="SignalP"/>
    </source>
</evidence>